<comment type="caution">
    <text evidence="2">The sequence shown here is derived from an EMBL/GenBank/DDBJ whole genome shotgun (WGS) entry which is preliminary data.</text>
</comment>
<feature type="region of interest" description="Disordered" evidence="1">
    <location>
        <begin position="16"/>
        <end position="39"/>
    </location>
</feature>
<dbReference type="InterPro" id="IPR023375">
    <property type="entry name" value="ADC_dom_sf"/>
</dbReference>
<dbReference type="AlphaFoldDB" id="A0A139HHC7"/>
<proteinExistence type="predicted"/>
<dbReference type="EMBL" id="LFZN01000050">
    <property type="protein sequence ID" value="KXT01816.1"/>
    <property type="molecule type" value="Genomic_DNA"/>
</dbReference>
<dbReference type="Gene3D" id="2.40.400.10">
    <property type="entry name" value="Acetoacetate decarboxylase-like"/>
    <property type="match status" value="1"/>
</dbReference>
<accession>A0A139HHC7</accession>
<name>A0A139HHC7_9PEZI</name>
<keyword evidence="3" id="KW-1185">Reference proteome</keyword>
<evidence type="ECO:0000313" key="3">
    <source>
        <dbReference type="Proteomes" id="UP000070133"/>
    </source>
</evidence>
<dbReference type="STRING" id="321146.A0A139HHC7"/>
<dbReference type="Proteomes" id="UP000070133">
    <property type="component" value="Unassembled WGS sequence"/>
</dbReference>
<reference evidence="2 3" key="1">
    <citation type="submission" date="2015-07" db="EMBL/GenBank/DDBJ databases">
        <title>Comparative genomics of the Sigatoka disease complex on banana suggests a link between parallel evolutionary changes in Pseudocercospora fijiensis and Pseudocercospora eumusae and increased virulence on the banana host.</title>
        <authorList>
            <person name="Chang T.-C."/>
            <person name="Salvucci A."/>
            <person name="Crous P.W."/>
            <person name="Stergiopoulos I."/>
        </authorList>
    </citation>
    <scope>NUCLEOTIDE SEQUENCE [LARGE SCALE GENOMIC DNA]</scope>
    <source>
        <strain evidence="2 3">CBS 114824</strain>
    </source>
</reference>
<dbReference type="OrthoDB" id="1047367at2759"/>
<evidence type="ECO:0000256" key="1">
    <source>
        <dbReference type="SAM" id="MobiDB-lite"/>
    </source>
</evidence>
<feature type="compositionally biased region" description="Low complexity" evidence="1">
    <location>
        <begin position="18"/>
        <end position="31"/>
    </location>
</feature>
<organism evidence="2 3">
    <name type="scientific">Pseudocercospora eumusae</name>
    <dbReference type="NCBI Taxonomy" id="321146"/>
    <lineage>
        <taxon>Eukaryota</taxon>
        <taxon>Fungi</taxon>
        <taxon>Dikarya</taxon>
        <taxon>Ascomycota</taxon>
        <taxon>Pezizomycotina</taxon>
        <taxon>Dothideomycetes</taxon>
        <taxon>Dothideomycetidae</taxon>
        <taxon>Mycosphaerellales</taxon>
        <taxon>Mycosphaerellaceae</taxon>
        <taxon>Pseudocercospora</taxon>
    </lineage>
</organism>
<evidence type="ECO:0000313" key="2">
    <source>
        <dbReference type="EMBL" id="KXT01816.1"/>
    </source>
</evidence>
<gene>
    <name evidence="2" type="ORF">AC578_2000</name>
</gene>
<protein>
    <submittedName>
        <fullName evidence="2">Uncharacterized protein</fullName>
    </submittedName>
</protein>
<sequence>MIPGFFSRMGQAYVEPATNGNGTNGTHMNGTESSNGSTTQNEAGLTVLITFTTASICFKTSKTALQNLFPPGRSGYKFTTPGTIAYASFFQTTLNKM</sequence>